<reference evidence="2" key="1">
    <citation type="submission" date="2015-07" db="EMBL/GenBank/DDBJ databases">
        <title>MeaNS - Measles Nucleotide Surveillance Program.</title>
        <authorList>
            <person name="Tran T."/>
            <person name="Druce J."/>
        </authorList>
    </citation>
    <scope>NUCLEOTIDE SEQUENCE</scope>
    <source>
        <strain evidence="2">UCB-OBI-ISO-001</strain>
        <tissue evidence="2">Gonad</tissue>
    </source>
</reference>
<dbReference type="AlphaFoldDB" id="A0A0L8HWT3"/>
<evidence type="ECO:0000256" key="1">
    <source>
        <dbReference type="SAM" id="Phobius"/>
    </source>
</evidence>
<dbReference type="EMBL" id="KQ417208">
    <property type="protein sequence ID" value="KOF93270.1"/>
    <property type="molecule type" value="Genomic_DNA"/>
</dbReference>
<proteinExistence type="predicted"/>
<keyword evidence="1" id="KW-0472">Membrane</keyword>
<accession>A0A0L8HWT3</accession>
<protein>
    <submittedName>
        <fullName evidence="2">Uncharacterized protein</fullName>
    </submittedName>
</protein>
<organism evidence="2">
    <name type="scientific">Octopus bimaculoides</name>
    <name type="common">California two-spotted octopus</name>
    <dbReference type="NCBI Taxonomy" id="37653"/>
    <lineage>
        <taxon>Eukaryota</taxon>
        <taxon>Metazoa</taxon>
        <taxon>Spiralia</taxon>
        <taxon>Lophotrochozoa</taxon>
        <taxon>Mollusca</taxon>
        <taxon>Cephalopoda</taxon>
        <taxon>Coleoidea</taxon>
        <taxon>Octopodiformes</taxon>
        <taxon>Octopoda</taxon>
        <taxon>Incirrata</taxon>
        <taxon>Octopodidae</taxon>
        <taxon>Octopus</taxon>
    </lineage>
</organism>
<keyword evidence="1" id="KW-0812">Transmembrane</keyword>
<gene>
    <name evidence="2" type="ORF">OCBIM_22004813mg</name>
</gene>
<sequence>MFGKHRKRCHASLFQSCTVVINALIKPINLLLSTSQPILFSILAFIYLVVYSLICSTFYLLSFTSFSH</sequence>
<feature type="transmembrane region" description="Helical" evidence="1">
    <location>
        <begin position="38"/>
        <end position="61"/>
    </location>
</feature>
<keyword evidence="1" id="KW-1133">Transmembrane helix</keyword>
<evidence type="ECO:0000313" key="2">
    <source>
        <dbReference type="EMBL" id="KOF93270.1"/>
    </source>
</evidence>
<name>A0A0L8HWT3_OCTBM</name>